<accession>A0A1C7MZH9</accession>
<comment type="caution">
    <text evidence="1">The sequence shown here is derived from an EMBL/GenBank/DDBJ whole genome shotgun (WGS) entry which is preliminary data.</text>
</comment>
<evidence type="ECO:0000313" key="2">
    <source>
        <dbReference type="Proteomes" id="UP000093000"/>
    </source>
</evidence>
<dbReference type="AlphaFoldDB" id="A0A1C7MZH9"/>
<organism evidence="1 2">
    <name type="scientific">Choanephora cucurbitarum</name>
    <dbReference type="NCBI Taxonomy" id="101091"/>
    <lineage>
        <taxon>Eukaryota</taxon>
        <taxon>Fungi</taxon>
        <taxon>Fungi incertae sedis</taxon>
        <taxon>Mucoromycota</taxon>
        <taxon>Mucoromycotina</taxon>
        <taxon>Mucoromycetes</taxon>
        <taxon>Mucorales</taxon>
        <taxon>Mucorineae</taxon>
        <taxon>Choanephoraceae</taxon>
        <taxon>Choanephoroideae</taxon>
        <taxon>Choanephora</taxon>
    </lineage>
</organism>
<protein>
    <submittedName>
        <fullName evidence="1">Uncharacterized protein</fullName>
    </submittedName>
</protein>
<gene>
    <name evidence="1" type="ORF">A0J61_10132</name>
</gene>
<reference evidence="1 2" key="1">
    <citation type="submission" date="2016-03" db="EMBL/GenBank/DDBJ databases">
        <title>Choanephora cucurbitarum.</title>
        <authorList>
            <person name="Min B."/>
            <person name="Park H."/>
            <person name="Park J.-H."/>
            <person name="Shin H.-D."/>
            <person name="Choi I.-G."/>
        </authorList>
    </citation>
    <scope>NUCLEOTIDE SEQUENCE [LARGE SCALE GENOMIC DNA]</scope>
    <source>
        <strain evidence="1 2">KUS-F28377</strain>
    </source>
</reference>
<sequence>LVVVEDCYQQMIPRGVKAVKESHEAAIGMHTNPDAPVWLASQFTFKHSAVNDDTKGQA</sequence>
<dbReference type="Proteomes" id="UP000093000">
    <property type="component" value="Unassembled WGS sequence"/>
</dbReference>
<dbReference type="EMBL" id="LUGH01001046">
    <property type="protein sequence ID" value="OBZ81819.1"/>
    <property type="molecule type" value="Genomic_DNA"/>
</dbReference>
<keyword evidence="2" id="KW-1185">Reference proteome</keyword>
<proteinExistence type="predicted"/>
<name>A0A1C7MZH9_9FUNG</name>
<dbReference type="InParanoid" id="A0A1C7MZH9"/>
<evidence type="ECO:0000313" key="1">
    <source>
        <dbReference type="EMBL" id="OBZ81819.1"/>
    </source>
</evidence>
<feature type="non-terminal residue" evidence="1">
    <location>
        <position position="1"/>
    </location>
</feature>